<sequence length="431" mass="47143">MDVSLEAYRNIVRNVGRRRDIAALCGVSRGFQRVAERALYNTLTVSDADPRLCETLAGSPRIAGLVVALTVQVRRRGQAREDEDGDSQDSASEEKEEQSAPAGPSAGAIEPGASIDGYWAAVAGALRNATRLRHLTIDIADPADAGTAWVLDECVFQLRTFYCDFDWDEALRAFLATQHQLHDLSLRDYRELALDAPDDGQPADTHDTTEPSHTLESDIPPATHDTISIHTTLPQPIPAPAPALPQLDTLECTFSEAAVALIPGRPLARLKTCFSRPDLAGKRAELAALLAALRISARPLRALDLADAAYTEAGAMELLHRISHTPATARELRYLGTLVLPVGGARCRLHFYGLLMRLRRLRCIEVDVSAWTPPPTSSPAFRAVAAELRLYCPDMHTVVFVHEFERTVVTAVAGVLRINADANPELFWREI</sequence>
<accession>A0AAD7G398</accession>
<gene>
    <name evidence="2" type="ORF">B0H17DRAFT_958106</name>
</gene>
<comment type="caution">
    <text evidence="2">The sequence shown here is derived from an EMBL/GenBank/DDBJ whole genome shotgun (WGS) entry which is preliminary data.</text>
</comment>
<proteinExistence type="predicted"/>
<evidence type="ECO:0000256" key="1">
    <source>
        <dbReference type="SAM" id="MobiDB-lite"/>
    </source>
</evidence>
<name>A0AAD7G398_MYCRO</name>
<keyword evidence="3" id="KW-1185">Reference proteome</keyword>
<feature type="region of interest" description="Disordered" evidence="1">
    <location>
        <begin position="195"/>
        <end position="219"/>
    </location>
</feature>
<feature type="region of interest" description="Disordered" evidence="1">
    <location>
        <begin position="77"/>
        <end position="108"/>
    </location>
</feature>
<feature type="compositionally biased region" description="Basic and acidic residues" evidence="1">
    <location>
        <begin position="204"/>
        <end position="216"/>
    </location>
</feature>
<dbReference type="EMBL" id="JARKIE010000353">
    <property type="protein sequence ID" value="KAJ7651925.1"/>
    <property type="molecule type" value="Genomic_DNA"/>
</dbReference>
<protein>
    <submittedName>
        <fullName evidence="2">Uncharacterized protein</fullName>
    </submittedName>
</protein>
<dbReference type="Proteomes" id="UP001221757">
    <property type="component" value="Unassembled WGS sequence"/>
</dbReference>
<reference evidence="2" key="1">
    <citation type="submission" date="2023-03" db="EMBL/GenBank/DDBJ databases">
        <title>Massive genome expansion in bonnet fungi (Mycena s.s.) driven by repeated elements and novel gene families across ecological guilds.</title>
        <authorList>
            <consortium name="Lawrence Berkeley National Laboratory"/>
            <person name="Harder C.B."/>
            <person name="Miyauchi S."/>
            <person name="Viragh M."/>
            <person name="Kuo A."/>
            <person name="Thoen E."/>
            <person name="Andreopoulos B."/>
            <person name="Lu D."/>
            <person name="Skrede I."/>
            <person name="Drula E."/>
            <person name="Henrissat B."/>
            <person name="Morin E."/>
            <person name="Kohler A."/>
            <person name="Barry K."/>
            <person name="LaButti K."/>
            <person name="Morin E."/>
            <person name="Salamov A."/>
            <person name="Lipzen A."/>
            <person name="Mereny Z."/>
            <person name="Hegedus B."/>
            <person name="Baldrian P."/>
            <person name="Stursova M."/>
            <person name="Weitz H."/>
            <person name="Taylor A."/>
            <person name="Grigoriev I.V."/>
            <person name="Nagy L.G."/>
            <person name="Martin F."/>
            <person name="Kauserud H."/>
        </authorList>
    </citation>
    <scope>NUCLEOTIDE SEQUENCE</scope>
    <source>
        <strain evidence="2">CBHHK067</strain>
    </source>
</reference>
<organism evidence="2 3">
    <name type="scientific">Mycena rosella</name>
    <name type="common">Pink bonnet</name>
    <name type="synonym">Agaricus rosellus</name>
    <dbReference type="NCBI Taxonomy" id="1033263"/>
    <lineage>
        <taxon>Eukaryota</taxon>
        <taxon>Fungi</taxon>
        <taxon>Dikarya</taxon>
        <taxon>Basidiomycota</taxon>
        <taxon>Agaricomycotina</taxon>
        <taxon>Agaricomycetes</taxon>
        <taxon>Agaricomycetidae</taxon>
        <taxon>Agaricales</taxon>
        <taxon>Marasmiineae</taxon>
        <taxon>Mycenaceae</taxon>
        <taxon>Mycena</taxon>
    </lineage>
</organism>
<dbReference type="AlphaFoldDB" id="A0AAD7G398"/>
<evidence type="ECO:0000313" key="2">
    <source>
        <dbReference type="EMBL" id="KAJ7651925.1"/>
    </source>
</evidence>
<evidence type="ECO:0000313" key="3">
    <source>
        <dbReference type="Proteomes" id="UP001221757"/>
    </source>
</evidence>